<dbReference type="SUPFAM" id="SSF52047">
    <property type="entry name" value="RNI-like"/>
    <property type="match status" value="1"/>
</dbReference>
<proteinExistence type="predicted"/>
<dbReference type="Gene3D" id="3.80.10.10">
    <property type="entry name" value="Ribonuclease Inhibitor"/>
    <property type="match status" value="1"/>
</dbReference>
<reference evidence="1" key="1">
    <citation type="submission" date="2023-03" db="EMBL/GenBank/DDBJ databases">
        <title>Massive genome expansion in bonnet fungi (Mycena s.s.) driven by repeated elements and novel gene families across ecological guilds.</title>
        <authorList>
            <consortium name="Lawrence Berkeley National Laboratory"/>
            <person name="Harder C.B."/>
            <person name="Miyauchi S."/>
            <person name="Viragh M."/>
            <person name="Kuo A."/>
            <person name="Thoen E."/>
            <person name="Andreopoulos B."/>
            <person name="Lu D."/>
            <person name="Skrede I."/>
            <person name="Drula E."/>
            <person name="Henrissat B."/>
            <person name="Morin E."/>
            <person name="Kohler A."/>
            <person name="Barry K."/>
            <person name="LaButti K."/>
            <person name="Morin E."/>
            <person name="Salamov A."/>
            <person name="Lipzen A."/>
            <person name="Mereny Z."/>
            <person name="Hegedus B."/>
            <person name="Baldrian P."/>
            <person name="Stursova M."/>
            <person name="Weitz H."/>
            <person name="Taylor A."/>
            <person name="Grigoriev I.V."/>
            <person name="Nagy L.G."/>
            <person name="Martin F."/>
            <person name="Kauserud H."/>
        </authorList>
    </citation>
    <scope>NUCLEOTIDE SEQUENCE</scope>
    <source>
        <strain evidence="1">CBHHK067</strain>
    </source>
</reference>
<dbReference type="EMBL" id="JARKIE010000128">
    <property type="protein sequence ID" value="KAJ7679759.1"/>
    <property type="molecule type" value="Genomic_DNA"/>
</dbReference>
<organism evidence="1 2">
    <name type="scientific">Mycena rosella</name>
    <name type="common">Pink bonnet</name>
    <name type="synonym">Agaricus rosellus</name>
    <dbReference type="NCBI Taxonomy" id="1033263"/>
    <lineage>
        <taxon>Eukaryota</taxon>
        <taxon>Fungi</taxon>
        <taxon>Dikarya</taxon>
        <taxon>Basidiomycota</taxon>
        <taxon>Agaricomycotina</taxon>
        <taxon>Agaricomycetes</taxon>
        <taxon>Agaricomycetidae</taxon>
        <taxon>Agaricales</taxon>
        <taxon>Marasmiineae</taxon>
        <taxon>Mycenaceae</taxon>
        <taxon>Mycena</taxon>
    </lineage>
</organism>
<protein>
    <submittedName>
        <fullName evidence="1">Uncharacterized protein</fullName>
    </submittedName>
</protein>
<evidence type="ECO:0000313" key="1">
    <source>
        <dbReference type="EMBL" id="KAJ7679759.1"/>
    </source>
</evidence>
<accession>A0AAD7D557</accession>
<dbReference type="AlphaFoldDB" id="A0AAD7D557"/>
<name>A0AAD7D557_MYCRO</name>
<dbReference type="Proteomes" id="UP001221757">
    <property type="component" value="Unassembled WGS sequence"/>
</dbReference>
<gene>
    <name evidence="1" type="ORF">B0H17DRAFT_1206406</name>
</gene>
<sequence>MLPGFGPVTSKIQPILARSRNLPLHVELFTSFETNYDRASPSLPLSPVREHAFGEVWDHRHRLKHLHLNTTGLDVPTRIFHPNNLLSIFTSLQIFIPETDAPADLSFAWLLLANTPSLRDLYFRRGRIPPRSSGCRFSVVAAHCVVVGYWMDLIESRDIVMKCTSLEACTLSKLNDDCEMQPLQSTHVLRRLHKSTKRLNGPDIAIKVFLAEFSCPNLLHLNIEGGNWSPARPPAINFIPDEHDGYPRFSLHFPSTTTLDISHCKIKNGILRAFTYNPDAMLLTLPALTSVRFSENAESLHGPVLTDSGEFLTLHMVEHKFPVDIECRLAAAASTGIFVDQAA</sequence>
<keyword evidence="2" id="KW-1185">Reference proteome</keyword>
<comment type="caution">
    <text evidence="1">The sequence shown here is derived from an EMBL/GenBank/DDBJ whole genome shotgun (WGS) entry which is preliminary data.</text>
</comment>
<dbReference type="InterPro" id="IPR032675">
    <property type="entry name" value="LRR_dom_sf"/>
</dbReference>
<evidence type="ECO:0000313" key="2">
    <source>
        <dbReference type="Proteomes" id="UP001221757"/>
    </source>
</evidence>